<dbReference type="PANTHER" id="PTHR30006:SF24">
    <property type="entry name" value="SLL0237 PROTEIN"/>
    <property type="match status" value="1"/>
</dbReference>
<dbReference type="PANTHER" id="PTHR30006">
    <property type="entry name" value="THIAMINE-BINDING PERIPLASMIC PROTEIN-RELATED"/>
    <property type="match status" value="1"/>
</dbReference>
<reference evidence="3 4" key="1">
    <citation type="submission" date="2019-06" db="EMBL/GenBank/DDBJ databases">
        <title>Sequencing the genomes of 1000 actinobacteria strains.</title>
        <authorList>
            <person name="Klenk H.-P."/>
        </authorList>
    </citation>
    <scope>NUCLEOTIDE SEQUENCE [LARGE SCALE GENOMIC DNA]</scope>
    <source>
        <strain evidence="3 4">DSM 45928</strain>
    </source>
</reference>
<evidence type="ECO:0000313" key="4">
    <source>
        <dbReference type="Proteomes" id="UP000317043"/>
    </source>
</evidence>
<feature type="chain" id="PRO_5039630749" evidence="2">
    <location>
        <begin position="22"/>
        <end position="348"/>
    </location>
</feature>
<dbReference type="InterPro" id="IPR026045">
    <property type="entry name" value="Ferric-bd"/>
</dbReference>
<dbReference type="PIRSF" id="PIRSF002825">
    <property type="entry name" value="CfbpA"/>
    <property type="match status" value="1"/>
</dbReference>
<dbReference type="PROSITE" id="PS51257">
    <property type="entry name" value="PROKAR_LIPOPROTEIN"/>
    <property type="match status" value="1"/>
</dbReference>
<accession>A0A543ASS0</accession>
<evidence type="ECO:0000256" key="2">
    <source>
        <dbReference type="SAM" id="SignalP"/>
    </source>
</evidence>
<feature type="signal peptide" evidence="2">
    <location>
        <begin position="1"/>
        <end position="21"/>
    </location>
</feature>
<proteinExistence type="predicted"/>
<keyword evidence="4" id="KW-1185">Reference proteome</keyword>
<comment type="caution">
    <text evidence="3">The sequence shown here is derived from an EMBL/GenBank/DDBJ whole genome shotgun (WGS) entry which is preliminary data.</text>
</comment>
<evidence type="ECO:0000313" key="3">
    <source>
        <dbReference type="EMBL" id="TQL75618.1"/>
    </source>
</evidence>
<sequence>MRHSKVAVTGAMIASVAVALAGCGANAEGEGDAESLLIYTARAEPISDYVVEQFEEAYPQYQGKVEVLTMGAAEIPERVRAEQSNPQASLWWGGTQQALSLGAADGLLEEWTDASFADDLDPMFRDPDNKWFAEYQLPQVIVYNNEVLDASSAPQDWDDLIDPQWRDKIVIRDVAASGGMRSIWDAMILRHSPDGSDPQPGYDYLAALDANTVNYAADPSDLYLQLSRQSGVVSLWNLQDTLIQIEQNNMPFDFLVPASGTPVLVDGLGIVADGPNTEGAKLFAEFLYDSELRTTLAEEYFQIPVTEIASQPAWLADLNIVPLDVDWAIAAEHEAAWVDYWLNNIKNK</sequence>
<dbReference type="RefSeq" id="WP_142035772.1">
    <property type="nucleotide sequence ID" value="NZ_JBHTGS010000001.1"/>
</dbReference>
<organism evidence="3 4">
    <name type="scientific">Stackebrandtia endophytica</name>
    <dbReference type="NCBI Taxonomy" id="1496996"/>
    <lineage>
        <taxon>Bacteria</taxon>
        <taxon>Bacillati</taxon>
        <taxon>Actinomycetota</taxon>
        <taxon>Actinomycetes</taxon>
        <taxon>Glycomycetales</taxon>
        <taxon>Glycomycetaceae</taxon>
        <taxon>Stackebrandtia</taxon>
    </lineage>
</organism>
<dbReference type="SUPFAM" id="SSF53850">
    <property type="entry name" value="Periplasmic binding protein-like II"/>
    <property type="match status" value="1"/>
</dbReference>
<dbReference type="InParanoid" id="A0A543ASS0"/>
<dbReference type="Pfam" id="PF13343">
    <property type="entry name" value="SBP_bac_6"/>
    <property type="match status" value="1"/>
</dbReference>
<dbReference type="EMBL" id="VFOW01000001">
    <property type="protein sequence ID" value="TQL75618.1"/>
    <property type="molecule type" value="Genomic_DNA"/>
</dbReference>
<dbReference type="OrthoDB" id="179400at2"/>
<dbReference type="Gene3D" id="3.40.190.10">
    <property type="entry name" value="Periplasmic binding protein-like II"/>
    <property type="match status" value="2"/>
</dbReference>
<gene>
    <name evidence="3" type="ORF">FB566_1127</name>
</gene>
<evidence type="ECO:0000256" key="1">
    <source>
        <dbReference type="ARBA" id="ARBA00022729"/>
    </source>
</evidence>
<dbReference type="Proteomes" id="UP000317043">
    <property type="component" value="Unassembled WGS sequence"/>
</dbReference>
<keyword evidence="1 2" id="KW-0732">Signal</keyword>
<dbReference type="AlphaFoldDB" id="A0A543ASS0"/>
<name>A0A543ASS0_9ACTN</name>
<protein>
    <submittedName>
        <fullName evidence="3">Iron(III) transport system substrate-binding protein</fullName>
    </submittedName>
</protein>